<sequence>MKNLKDKIIGLFAIIGVMTLLMGNNNLQNNNEKYKISPIPLNSGNTNVYLLDTRTGKVWKEYRGKWEEQIESLN</sequence>
<gene>
    <name evidence="1" type="ORF">METZ01_LOCUS17596</name>
</gene>
<evidence type="ECO:0000313" key="1">
    <source>
        <dbReference type="EMBL" id="SUZ64742.1"/>
    </source>
</evidence>
<name>A0A381PCM8_9ZZZZ</name>
<organism evidence="1">
    <name type="scientific">marine metagenome</name>
    <dbReference type="NCBI Taxonomy" id="408172"/>
    <lineage>
        <taxon>unclassified sequences</taxon>
        <taxon>metagenomes</taxon>
        <taxon>ecological metagenomes</taxon>
    </lineage>
</organism>
<reference evidence="1" key="1">
    <citation type="submission" date="2018-05" db="EMBL/GenBank/DDBJ databases">
        <authorList>
            <person name="Lanie J.A."/>
            <person name="Ng W.-L."/>
            <person name="Kazmierczak K.M."/>
            <person name="Andrzejewski T.M."/>
            <person name="Davidsen T.M."/>
            <person name="Wayne K.J."/>
            <person name="Tettelin H."/>
            <person name="Glass J.I."/>
            <person name="Rusch D."/>
            <person name="Podicherti R."/>
            <person name="Tsui H.-C.T."/>
            <person name="Winkler M.E."/>
        </authorList>
    </citation>
    <scope>NUCLEOTIDE SEQUENCE</scope>
</reference>
<accession>A0A381PCM8</accession>
<dbReference type="EMBL" id="UINC01000941">
    <property type="protein sequence ID" value="SUZ64742.1"/>
    <property type="molecule type" value="Genomic_DNA"/>
</dbReference>
<dbReference type="AlphaFoldDB" id="A0A381PCM8"/>
<proteinExistence type="predicted"/>
<protein>
    <submittedName>
        <fullName evidence="1">Uncharacterized protein</fullName>
    </submittedName>
</protein>